<protein>
    <submittedName>
        <fullName evidence="1">Uncharacterized protein</fullName>
    </submittedName>
</protein>
<proteinExistence type="predicted"/>
<name>A0A2P2QIA1_RHIMU</name>
<organism evidence="1">
    <name type="scientific">Rhizophora mucronata</name>
    <name type="common">Asiatic mangrove</name>
    <dbReference type="NCBI Taxonomy" id="61149"/>
    <lineage>
        <taxon>Eukaryota</taxon>
        <taxon>Viridiplantae</taxon>
        <taxon>Streptophyta</taxon>
        <taxon>Embryophyta</taxon>
        <taxon>Tracheophyta</taxon>
        <taxon>Spermatophyta</taxon>
        <taxon>Magnoliopsida</taxon>
        <taxon>eudicotyledons</taxon>
        <taxon>Gunneridae</taxon>
        <taxon>Pentapetalae</taxon>
        <taxon>rosids</taxon>
        <taxon>fabids</taxon>
        <taxon>Malpighiales</taxon>
        <taxon>Rhizophoraceae</taxon>
        <taxon>Rhizophora</taxon>
    </lineage>
</organism>
<dbReference type="EMBL" id="GGEC01086235">
    <property type="protein sequence ID" value="MBX66719.1"/>
    <property type="molecule type" value="Transcribed_RNA"/>
</dbReference>
<dbReference type="AlphaFoldDB" id="A0A2P2QIA1"/>
<sequence length="21" mass="2427">MLTKVPNHIVCWIIVGSYQPQ</sequence>
<reference evidence="1" key="1">
    <citation type="submission" date="2018-02" db="EMBL/GenBank/DDBJ databases">
        <title>Rhizophora mucronata_Transcriptome.</title>
        <authorList>
            <person name="Meera S.P."/>
            <person name="Sreeshan A."/>
            <person name="Augustine A."/>
        </authorList>
    </citation>
    <scope>NUCLEOTIDE SEQUENCE</scope>
    <source>
        <tissue evidence="1">Leaf</tissue>
    </source>
</reference>
<evidence type="ECO:0000313" key="1">
    <source>
        <dbReference type="EMBL" id="MBX66719.1"/>
    </source>
</evidence>
<accession>A0A2P2QIA1</accession>